<protein>
    <submittedName>
        <fullName evidence="1">Uncharacterized protein</fullName>
    </submittedName>
</protein>
<name>A0AAW2D2Q0_9ROSI</name>
<reference evidence="1 2" key="1">
    <citation type="submission" date="2024-01" db="EMBL/GenBank/DDBJ databases">
        <title>A telomere-to-telomere, gap-free genome of sweet tea (Lithocarpus litseifolius).</title>
        <authorList>
            <person name="Zhou J."/>
        </authorList>
    </citation>
    <scope>NUCLEOTIDE SEQUENCE [LARGE SCALE GENOMIC DNA]</scope>
    <source>
        <strain evidence="1">Zhou-2022a</strain>
        <tissue evidence="1">Leaf</tissue>
    </source>
</reference>
<accession>A0AAW2D2Q0</accession>
<gene>
    <name evidence="1" type="ORF">SO802_012162</name>
</gene>
<comment type="caution">
    <text evidence="1">The sequence shown here is derived from an EMBL/GenBank/DDBJ whole genome shotgun (WGS) entry which is preliminary data.</text>
</comment>
<keyword evidence="2" id="KW-1185">Reference proteome</keyword>
<evidence type="ECO:0000313" key="2">
    <source>
        <dbReference type="Proteomes" id="UP001459277"/>
    </source>
</evidence>
<dbReference type="EMBL" id="JAZDWU010000004">
    <property type="protein sequence ID" value="KAL0004601.1"/>
    <property type="molecule type" value="Genomic_DNA"/>
</dbReference>
<sequence length="81" mass="9608">MQLALTIEPYKSSKKRNIKVSTAIVWAGHYNSQRVDSARRLTRPPHNFMVKRGSVLTNHNHIFTDQIDCRRETFKFLYIKF</sequence>
<dbReference type="AlphaFoldDB" id="A0AAW2D2Q0"/>
<dbReference type="Proteomes" id="UP001459277">
    <property type="component" value="Unassembled WGS sequence"/>
</dbReference>
<proteinExistence type="predicted"/>
<evidence type="ECO:0000313" key="1">
    <source>
        <dbReference type="EMBL" id="KAL0004601.1"/>
    </source>
</evidence>
<organism evidence="1 2">
    <name type="scientific">Lithocarpus litseifolius</name>
    <dbReference type="NCBI Taxonomy" id="425828"/>
    <lineage>
        <taxon>Eukaryota</taxon>
        <taxon>Viridiplantae</taxon>
        <taxon>Streptophyta</taxon>
        <taxon>Embryophyta</taxon>
        <taxon>Tracheophyta</taxon>
        <taxon>Spermatophyta</taxon>
        <taxon>Magnoliopsida</taxon>
        <taxon>eudicotyledons</taxon>
        <taxon>Gunneridae</taxon>
        <taxon>Pentapetalae</taxon>
        <taxon>rosids</taxon>
        <taxon>fabids</taxon>
        <taxon>Fagales</taxon>
        <taxon>Fagaceae</taxon>
        <taxon>Lithocarpus</taxon>
    </lineage>
</organism>